<protein>
    <submittedName>
        <fullName evidence="3">Uncharacterized protein</fullName>
    </submittedName>
</protein>
<dbReference type="EMBL" id="SIKX01000001">
    <property type="protein sequence ID" value="TBF17922.1"/>
    <property type="molecule type" value="Genomic_DNA"/>
</dbReference>
<proteinExistence type="predicted"/>
<dbReference type="RefSeq" id="WP_080654782.1">
    <property type="nucleotide sequence ID" value="NZ_CP171201.1"/>
</dbReference>
<dbReference type="InterPro" id="IPR042213">
    <property type="entry name" value="NBD_C_sf"/>
</dbReference>
<comment type="caution">
    <text evidence="3">The sequence shown here is derived from an EMBL/GenBank/DDBJ whole genome shotgun (WGS) entry which is preliminary data.</text>
</comment>
<keyword evidence="4" id="KW-1185">Reference proteome</keyword>
<dbReference type="AlphaFoldDB" id="A0AAE8QBP7"/>
<evidence type="ECO:0000313" key="3">
    <source>
        <dbReference type="EMBL" id="TBF17922.1"/>
    </source>
</evidence>
<name>A0AAE8QBP7_9HYPH</name>
<dbReference type="Proteomes" id="UP000291659">
    <property type="component" value="Unassembled WGS sequence"/>
</dbReference>
<dbReference type="SUPFAM" id="SSF142764">
    <property type="entry name" value="YgbK-like"/>
    <property type="match status" value="1"/>
</dbReference>
<gene>
    <name evidence="3" type="ORF">ELG94_05865</name>
    <name evidence="2" type="ORF">ELH98_06400</name>
</gene>
<dbReference type="EMBL" id="SIOX01000001">
    <property type="protein sequence ID" value="TAX80709.1"/>
    <property type="molecule type" value="Genomic_DNA"/>
</dbReference>
<feature type="region of interest" description="Disordered" evidence="1">
    <location>
        <begin position="1"/>
        <end position="25"/>
    </location>
</feature>
<reference evidence="4 5" key="1">
    <citation type="submission" date="2019-02" db="EMBL/GenBank/DDBJ databases">
        <title>The genomic architecture of introgression among sibling species of bacteria.</title>
        <authorList>
            <person name="Cavassim M.I.A."/>
            <person name="Moeskjaer S."/>
            <person name="Moslemi C."/>
            <person name="Fields B."/>
            <person name="Bachmann A."/>
            <person name="Vilhjalmsson B."/>
            <person name="Schierup M.H."/>
            <person name="Young J.P.W."/>
            <person name="Andersen S.U."/>
        </authorList>
    </citation>
    <scope>NUCLEOTIDE SEQUENCE [LARGE SCALE GENOMIC DNA]</scope>
    <source>
        <strain evidence="2 4">SM141A</strain>
        <strain evidence="3 5">SM42</strain>
    </source>
</reference>
<evidence type="ECO:0000256" key="1">
    <source>
        <dbReference type="SAM" id="MobiDB-lite"/>
    </source>
</evidence>
<organism evidence="3 5">
    <name type="scientific">Rhizobium ruizarguesonis</name>
    <dbReference type="NCBI Taxonomy" id="2081791"/>
    <lineage>
        <taxon>Bacteria</taxon>
        <taxon>Pseudomonadati</taxon>
        <taxon>Pseudomonadota</taxon>
        <taxon>Alphaproteobacteria</taxon>
        <taxon>Hyphomicrobiales</taxon>
        <taxon>Rhizobiaceae</taxon>
        <taxon>Rhizobium/Agrobacterium group</taxon>
        <taxon>Rhizobium</taxon>
    </lineage>
</organism>
<evidence type="ECO:0000313" key="2">
    <source>
        <dbReference type="EMBL" id="TAX80709.1"/>
    </source>
</evidence>
<evidence type="ECO:0000313" key="4">
    <source>
        <dbReference type="Proteomes" id="UP000291659"/>
    </source>
</evidence>
<sequence>MSSSGGPLLARSQKHDDRPEIDPGVPVLVADRSGPLGLALKSGNFGAPDFFAKALGRIAGHE</sequence>
<evidence type="ECO:0000313" key="5">
    <source>
        <dbReference type="Proteomes" id="UP000291892"/>
    </source>
</evidence>
<accession>A0AAE8QBP7</accession>
<dbReference type="Proteomes" id="UP000291892">
    <property type="component" value="Unassembled WGS sequence"/>
</dbReference>
<dbReference type="Gene3D" id="3.40.980.20">
    <property type="entry name" value="Four-carbon acid sugar kinase, nucleotide binding domain"/>
    <property type="match status" value="1"/>
</dbReference>